<keyword evidence="4 5" id="KW-0238">DNA-binding</keyword>
<accession>A0A5N4B337</accession>
<evidence type="ECO:0000256" key="1">
    <source>
        <dbReference type="ARBA" id="ARBA00004123"/>
    </source>
</evidence>
<dbReference type="GO" id="GO:0000977">
    <property type="term" value="F:RNA polymerase II transcription regulatory region sequence-specific DNA binding"/>
    <property type="evidence" value="ECO:0007669"/>
    <property type="project" value="TreeGrafter"/>
</dbReference>
<dbReference type="Pfam" id="PF00046">
    <property type="entry name" value="Homeodomain"/>
    <property type="match status" value="1"/>
</dbReference>
<keyword evidence="4 5" id="KW-0371">Homeobox</keyword>
<dbReference type="InterPro" id="IPR009057">
    <property type="entry name" value="Homeodomain-like_sf"/>
</dbReference>
<gene>
    <name evidence="7" type="ORF">PPYR_00987</name>
</gene>
<comment type="subcellular location">
    <subcellularLocation>
        <location evidence="1 4 5">Nucleus</location>
    </subcellularLocation>
</comment>
<dbReference type="PANTHER" id="PTHR24338">
    <property type="entry name" value="HOMEOBOX PROTEIN MSX"/>
    <property type="match status" value="1"/>
</dbReference>
<dbReference type="CDD" id="cd00086">
    <property type="entry name" value="homeodomain"/>
    <property type="match status" value="1"/>
</dbReference>
<dbReference type="InterPro" id="IPR050674">
    <property type="entry name" value="Msh_Homeobox_Regulators"/>
</dbReference>
<keyword evidence="2" id="KW-0217">Developmental protein</keyword>
<keyword evidence="4 5" id="KW-0539">Nucleus</keyword>
<dbReference type="GO" id="GO:0005634">
    <property type="term" value="C:nucleus"/>
    <property type="evidence" value="ECO:0007669"/>
    <property type="project" value="UniProtKB-SubCell"/>
</dbReference>
<sequence>MTSRDDEKSEQDQKKKFNFSIDHILNRAGCSVNQELTNATPFTWMQCTRYCPPKLQRISKRQGPQRRQLGRNPRIPFSTHQLSMLEEKFQQSPYLSSSEVTMISRILDLADVRIS</sequence>
<comment type="similarity">
    <text evidence="3">Belongs to the Msh homeobox family.</text>
</comment>
<proteinExistence type="inferred from homology"/>
<feature type="domain" description="Homeobox" evidence="6">
    <location>
        <begin position="68"/>
        <end position="115"/>
    </location>
</feature>
<evidence type="ECO:0000256" key="3">
    <source>
        <dbReference type="ARBA" id="ARBA00038425"/>
    </source>
</evidence>
<organism evidence="7 8">
    <name type="scientific">Photinus pyralis</name>
    <name type="common">Common eastern firefly</name>
    <name type="synonym">Lampyris pyralis</name>
    <dbReference type="NCBI Taxonomy" id="7054"/>
    <lineage>
        <taxon>Eukaryota</taxon>
        <taxon>Metazoa</taxon>
        <taxon>Ecdysozoa</taxon>
        <taxon>Arthropoda</taxon>
        <taxon>Hexapoda</taxon>
        <taxon>Insecta</taxon>
        <taxon>Pterygota</taxon>
        <taxon>Neoptera</taxon>
        <taxon>Endopterygota</taxon>
        <taxon>Coleoptera</taxon>
        <taxon>Polyphaga</taxon>
        <taxon>Elateriformia</taxon>
        <taxon>Elateroidea</taxon>
        <taxon>Lampyridae</taxon>
        <taxon>Lampyrinae</taxon>
        <taxon>Photinus</taxon>
    </lineage>
</organism>
<dbReference type="SUPFAM" id="SSF46689">
    <property type="entry name" value="Homeodomain-like"/>
    <property type="match status" value="1"/>
</dbReference>
<dbReference type="AlphaFoldDB" id="A0A5N4B337"/>
<evidence type="ECO:0000313" key="8">
    <source>
        <dbReference type="Proteomes" id="UP000327044"/>
    </source>
</evidence>
<dbReference type="EMBL" id="VVIM01000001">
    <property type="protein sequence ID" value="KAB0804017.1"/>
    <property type="molecule type" value="Genomic_DNA"/>
</dbReference>
<dbReference type="GO" id="GO:0048598">
    <property type="term" value="P:embryonic morphogenesis"/>
    <property type="evidence" value="ECO:0007669"/>
    <property type="project" value="TreeGrafter"/>
</dbReference>
<dbReference type="InterPro" id="IPR001356">
    <property type="entry name" value="HD"/>
</dbReference>
<dbReference type="PANTHER" id="PTHR24338:SF0">
    <property type="entry name" value="MUSCLE SEGMENTATION HOMEOBOX"/>
    <property type="match status" value="1"/>
</dbReference>
<dbReference type="GO" id="GO:0000981">
    <property type="term" value="F:DNA-binding transcription factor activity, RNA polymerase II-specific"/>
    <property type="evidence" value="ECO:0007669"/>
    <property type="project" value="TreeGrafter"/>
</dbReference>
<name>A0A5N4B337_PHOPY</name>
<keyword evidence="8" id="KW-1185">Reference proteome</keyword>
<protein>
    <recommendedName>
        <fullName evidence="6">Homeobox domain-containing protein</fullName>
    </recommendedName>
</protein>
<dbReference type="PROSITE" id="PS50071">
    <property type="entry name" value="HOMEOBOX_2"/>
    <property type="match status" value="1"/>
</dbReference>
<evidence type="ECO:0000256" key="2">
    <source>
        <dbReference type="ARBA" id="ARBA00022473"/>
    </source>
</evidence>
<reference evidence="7 8" key="1">
    <citation type="journal article" date="2018" name="Elife">
        <title>Firefly genomes illuminate parallel origins of bioluminescence in beetles.</title>
        <authorList>
            <person name="Fallon T.R."/>
            <person name="Lower S.E."/>
            <person name="Chang C.H."/>
            <person name="Bessho-Uehara M."/>
            <person name="Martin G.J."/>
            <person name="Bewick A.J."/>
            <person name="Behringer M."/>
            <person name="Debat H.J."/>
            <person name="Wong I."/>
            <person name="Day J.C."/>
            <person name="Suvorov A."/>
            <person name="Silva C.J."/>
            <person name="Stanger-Hall K.F."/>
            <person name="Hall D.W."/>
            <person name="Schmitz R.J."/>
            <person name="Nelson D.R."/>
            <person name="Lewis S.M."/>
            <person name="Shigenobu S."/>
            <person name="Bybee S.M."/>
            <person name="Larracuente A.M."/>
            <person name="Oba Y."/>
            <person name="Weng J.K."/>
        </authorList>
    </citation>
    <scope>NUCLEOTIDE SEQUENCE [LARGE SCALE GENOMIC DNA]</scope>
    <source>
        <strain evidence="7">1611_PpyrPB1</strain>
        <tissue evidence="7">Whole body</tissue>
    </source>
</reference>
<evidence type="ECO:0000313" key="7">
    <source>
        <dbReference type="EMBL" id="KAB0804017.1"/>
    </source>
</evidence>
<dbReference type="Proteomes" id="UP000327044">
    <property type="component" value="Unassembled WGS sequence"/>
</dbReference>
<evidence type="ECO:0000256" key="4">
    <source>
        <dbReference type="PROSITE-ProRule" id="PRU00108"/>
    </source>
</evidence>
<comment type="caution">
    <text evidence="7">The sequence shown here is derived from an EMBL/GenBank/DDBJ whole genome shotgun (WGS) entry which is preliminary data.</text>
</comment>
<evidence type="ECO:0000256" key="5">
    <source>
        <dbReference type="RuleBase" id="RU000682"/>
    </source>
</evidence>
<evidence type="ECO:0000259" key="6">
    <source>
        <dbReference type="PROSITE" id="PS50071"/>
    </source>
</evidence>
<dbReference type="Gene3D" id="1.10.10.60">
    <property type="entry name" value="Homeodomain-like"/>
    <property type="match status" value="1"/>
</dbReference>
<dbReference type="InParanoid" id="A0A5N4B337"/>